<dbReference type="EMBL" id="CP000781">
    <property type="protein sequence ID" value="ABS69633.1"/>
    <property type="molecule type" value="Genomic_DNA"/>
</dbReference>
<protein>
    <submittedName>
        <fullName evidence="4">Peptidase M23B</fullName>
    </submittedName>
</protein>
<dbReference type="InterPro" id="IPR050570">
    <property type="entry name" value="Cell_wall_metabolism_enzyme"/>
</dbReference>
<feature type="region of interest" description="Disordered" evidence="2">
    <location>
        <begin position="255"/>
        <end position="328"/>
    </location>
</feature>
<dbReference type="AlphaFoldDB" id="A7INN9"/>
<feature type="compositionally biased region" description="Low complexity" evidence="2">
    <location>
        <begin position="260"/>
        <end position="295"/>
    </location>
</feature>
<accession>A7INN9</accession>
<proteinExistence type="inferred from homology"/>
<dbReference type="InterPro" id="IPR016047">
    <property type="entry name" value="M23ase_b-sheet_dom"/>
</dbReference>
<dbReference type="SUPFAM" id="SSF51261">
    <property type="entry name" value="Duplicated hybrid motif"/>
    <property type="match status" value="1"/>
</dbReference>
<feature type="domain" description="LysM" evidence="3">
    <location>
        <begin position="153"/>
        <end position="197"/>
    </location>
</feature>
<comment type="similarity">
    <text evidence="1">Belongs to the E.coli NlpD/Haemophilus LppB family.</text>
</comment>
<dbReference type="PANTHER" id="PTHR21666:SF263">
    <property type="entry name" value="MUREIN HYDROLASE ACTIVATOR NLPD"/>
    <property type="match status" value="1"/>
</dbReference>
<dbReference type="CDD" id="cd00118">
    <property type="entry name" value="LysM"/>
    <property type="match status" value="1"/>
</dbReference>
<evidence type="ECO:0000259" key="3">
    <source>
        <dbReference type="PROSITE" id="PS51782"/>
    </source>
</evidence>
<dbReference type="PhylomeDB" id="A7INN9"/>
<dbReference type="HOGENOM" id="CLU_029425_0_0_5"/>
<dbReference type="PANTHER" id="PTHR21666">
    <property type="entry name" value="PEPTIDASE-RELATED"/>
    <property type="match status" value="1"/>
</dbReference>
<keyword evidence="5" id="KW-1185">Reference proteome</keyword>
<feature type="compositionally biased region" description="Low complexity" evidence="2">
    <location>
        <begin position="212"/>
        <end position="228"/>
    </location>
</feature>
<dbReference type="GO" id="GO:0004222">
    <property type="term" value="F:metalloendopeptidase activity"/>
    <property type="evidence" value="ECO:0007669"/>
    <property type="project" value="TreeGrafter"/>
</dbReference>
<evidence type="ECO:0000256" key="1">
    <source>
        <dbReference type="ARBA" id="ARBA00038420"/>
    </source>
</evidence>
<dbReference type="InterPro" id="IPR018392">
    <property type="entry name" value="LysM"/>
</dbReference>
<dbReference type="Gene3D" id="3.10.350.10">
    <property type="entry name" value="LysM domain"/>
    <property type="match status" value="1"/>
</dbReference>
<dbReference type="SMART" id="SM00257">
    <property type="entry name" value="LysM"/>
    <property type="match status" value="1"/>
</dbReference>
<sequence>MGPLTARMYFVACEFDHMRISSETHGRNVFARLALVGLVSGTVAGCSSDSTRFLTDGFAPPPQQQANAGYGGGYQGGGYQAQPGGGDVTGSLGAAPSGRVDSIPLPPPGQGSAGIQTSSYAASGTAQPLYGASGYGATAPAAVTASARPAVPGTHVVVGGETLASVARMYGVTPAALGAANNIPPGHTVRTGQTLVIPPGGNGASQAHAQAAAQPAAAAKPPQVAAAPNTLTVPGKPASQPATVAAKPLTTAPVLSQNLTPPQASPAPVATASAKPAPAGKPAAAPTQAVAKSSAPEPKVETAAKVTPADDADDGPRASGSGPQFRAPVRGRVIASFGPKPGGAHNDGVNFAVPEGTGVRAAEDGTVAYAGNELKGYGNLVLVKHADGYVTAYAHNSELNVKRGDTVRRGQIIAKAGQSGNVNSPQLHFEIRKGSTAVDPSRYVAGL</sequence>
<dbReference type="InterPro" id="IPR011055">
    <property type="entry name" value="Dup_hybrid_motif"/>
</dbReference>
<evidence type="ECO:0000313" key="4">
    <source>
        <dbReference type="EMBL" id="ABS69633.1"/>
    </source>
</evidence>
<gene>
    <name evidence="4" type="ordered locus">Xaut_4412</name>
</gene>
<dbReference type="CDD" id="cd12797">
    <property type="entry name" value="M23_peptidase"/>
    <property type="match status" value="1"/>
</dbReference>
<reference evidence="4 5" key="1">
    <citation type="submission" date="2007-07" db="EMBL/GenBank/DDBJ databases">
        <title>Complete sequence of chromosome of Xanthobacter autotrophicus Py2.</title>
        <authorList>
            <consortium name="US DOE Joint Genome Institute"/>
            <person name="Copeland A."/>
            <person name="Lucas S."/>
            <person name="Lapidus A."/>
            <person name="Barry K."/>
            <person name="Glavina del Rio T."/>
            <person name="Hammon N."/>
            <person name="Israni S."/>
            <person name="Dalin E."/>
            <person name="Tice H."/>
            <person name="Pitluck S."/>
            <person name="Sims D."/>
            <person name="Brettin T."/>
            <person name="Bruce D."/>
            <person name="Detter J.C."/>
            <person name="Han C."/>
            <person name="Tapia R."/>
            <person name="Brainard J."/>
            <person name="Schmutz J."/>
            <person name="Larimer F."/>
            <person name="Land M."/>
            <person name="Hauser L."/>
            <person name="Kyrpides N."/>
            <person name="Kim E."/>
            <person name="Ensigns S.A."/>
            <person name="Richardson P."/>
        </authorList>
    </citation>
    <scope>NUCLEOTIDE SEQUENCE [LARGE SCALE GENOMIC DNA]</scope>
    <source>
        <strain evidence="5">ATCC BAA-1158 / Py2</strain>
    </source>
</reference>
<dbReference type="Pfam" id="PF01551">
    <property type="entry name" value="Peptidase_M23"/>
    <property type="match status" value="1"/>
</dbReference>
<evidence type="ECO:0000256" key="2">
    <source>
        <dbReference type="SAM" id="MobiDB-lite"/>
    </source>
</evidence>
<dbReference type="Proteomes" id="UP000002417">
    <property type="component" value="Chromosome"/>
</dbReference>
<evidence type="ECO:0000313" key="5">
    <source>
        <dbReference type="Proteomes" id="UP000002417"/>
    </source>
</evidence>
<dbReference type="eggNOG" id="COG4942">
    <property type="taxonomic scope" value="Bacteria"/>
</dbReference>
<dbReference type="STRING" id="78245.Xaut_4412"/>
<dbReference type="InterPro" id="IPR036779">
    <property type="entry name" value="LysM_dom_sf"/>
</dbReference>
<dbReference type="KEGG" id="xau:Xaut_4412"/>
<dbReference type="PROSITE" id="PS51782">
    <property type="entry name" value="LYSM"/>
    <property type="match status" value="1"/>
</dbReference>
<organism evidence="4 5">
    <name type="scientific">Xanthobacter autotrophicus (strain ATCC BAA-1158 / Py2)</name>
    <dbReference type="NCBI Taxonomy" id="78245"/>
    <lineage>
        <taxon>Bacteria</taxon>
        <taxon>Pseudomonadati</taxon>
        <taxon>Pseudomonadota</taxon>
        <taxon>Alphaproteobacteria</taxon>
        <taxon>Hyphomicrobiales</taxon>
        <taxon>Xanthobacteraceae</taxon>
        <taxon>Xanthobacter</taxon>
    </lineage>
</organism>
<dbReference type="SUPFAM" id="SSF54106">
    <property type="entry name" value="LysM domain"/>
    <property type="match status" value="1"/>
</dbReference>
<feature type="region of interest" description="Disordered" evidence="2">
    <location>
        <begin position="56"/>
        <end position="117"/>
    </location>
</feature>
<feature type="region of interest" description="Disordered" evidence="2">
    <location>
        <begin position="212"/>
        <end position="242"/>
    </location>
</feature>
<feature type="compositionally biased region" description="Gly residues" evidence="2">
    <location>
        <begin position="69"/>
        <end position="88"/>
    </location>
</feature>
<name>A7INN9_XANP2</name>
<dbReference type="eggNOG" id="COG1388">
    <property type="taxonomic scope" value="Bacteria"/>
</dbReference>
<dbReference type="Pfam" id="PF01476">
    <property type="entry name" value="LysM"/>
    <property type="match status" value="1"/>
</dbReference>
<dbReference type="Gene3D" id="2.70.70.10">
    <property type="entry name" value="Glucose Permease (Domain IIA)"/>
    <property type="match status" value="1"/>
</dbReference>
<dbReference type="MEROPS" id="M23.951"/>